<accession>A0A449AC90</accession>
<evidence type="ECO:0000313" key="1">
    <source>
        <dbReference type="EMBL" id="VEU62446.1"/>
    </source>
</evidence>
<keyword evidence="2" id="KW-1185">Reference proteome</keyword>
<proteinExistence type="predicted"/>
<evidence type="ECO:0000313" key="2">
    <source>
        <dbReference type="Proteomes" id="UP000289952"/>
    </source>
</evidence>
<dbReference type="Gene3D" id="3.60.10.10">
    <property type="entry name" value="Endonuclease/exonuclease/phosphatase"/>
    <property type="match status" value="1"/>
</dbReference>
<dbReference type="RefSeq" id="WP_129620826.1">
    <property type="nucleotide sequence ID" value="NZ_LR214972.1"/>
</dbReference>
<dbReference type="SUPFAM" id="SSF56219">
    <property type="entry name" value="DNase I-like"/>
    <property type="match status" value="1"/>
</dbReference>
<dbReference type="EMBL" id="LR214972">
    <property type="protein sequence ID" value="VEU62446.1"/>
    <property type="molecule type" value="Genomic_DNA"/>
</dbReference>
<name>A0A449AC90_9BACT</name>
<protein>
    <submittedName>
        <fullName evidence="1">Membrane nuclease MnuA</fullName>
    </submittedName>
</protein>
<dbReference type="OrthoDB" id="403989at2"/>
<dbReference type="NCBIfam" id="NF045851">
    <property type="entry name" value="mem_nucl_MnuA"/>
    <property type="match status" value="1"/>
</dbReference>
<dbReference type="AlphaFoldDB" id="A0A449AC90"/>
<reference evidence="1 2" key="1">
    <citation type="submission" date="2019-01" db="EMBL/GenBank/DDBJ databases">
        <authorList>
            <consortium name="Pathogen Informatics"/>
        </authorList>
    </citation>
    <scope>NUCLEOTIDE SEQUENCE [LARGE SCALE GENOMIC DNA]</scope>
    <source>
        <strain evidence="1 2">NCTC10118</strain>
    </source>
</reference>
<organism evidence="1 2">
    <name type="scientific">Mycoplasmopsis bovirhinis</name>
    <dbReference type="NCBI Taxonomy" id="29553"/>
    <lineage>
        <taxon>Bacteria</taxon>
        <taxon>Bacillati</taxon>
        <taxon>Mycoplasmatota</taxon>
        <taxon>Mycoplasmoidales</taxon>
        <taxon>Metamycoplasmataceae</taxon>
        <taxon>Mycoplasmopsis</taxon>
    </lineage>
</organism>
<dbReference type="InterPro" id="IPR036691">
    <property type="entry name" value="Endo/exonu/phosph_ase_sf"/>
</dbReference>
<dbReference type="PROSITE" id="PS51257">
    <property type="entry name" value="PROKAR_LIPOPROTEIN"/>
    <property type="match status" value="1"/>
</dbReference>
<dbReference type="Proteomes" id="UP000289952">
    <property type="component" value="Chromosome"/>
</dbReference>
<sequence>MQKLFRKIIKFSSLLSLSLMIVSCQEKTQEKKPPKSKLEQLNENEAEPKVIETDTTKELENKQINLENIFELADDNQDVGELFDNLKKEYEDNTSNTDFNQLRLYGWRKNRGKVNKNLVHLTLPKTGNNPNRTLLRFRKDIDLNKVPWKYSPKGHFVKSSFDQTTRTLILEYTLNNKTYTQVIKIPKSKVKRVKDITTTQKQNNFINNNQNTQDQDNISITTSQSKTNTIDKVQNTKLTEVKISTWNIQNFGNSKINKEDFRIKALAEIIYLEQLQFISIQEVNYEEFKGVETLVEVLNEKYQLNFKLAKSPLGLISNTRKNSPAVWESYAILYNSDIFTQLNTHDFNSYRGKDVTFTRPLWLSYWQIKNSLTKFWIINGHLDGPGANYKYNEVLSPTINGYKWSSQGDQEVKEFLDLHNAFESLKAFYNSQDLEDLVIFNGDTNIKDNHFIYANEYYLKRNYELGYQKPLAKSEIEYYKTSFSKNRYVNPYDKFIAYDPKDEFEALKSKDFKFNLLEVFKQKLNYQKYLELYTKQTNKPSLNEQELALKLSDHTFANALIKIKRP</sequence>
<gene>
    <name evidence="1" type="primary">MCYN0860_1</name>
    <name evidence="1" type="ORF">NCTC10118_00017</name>
</gene>